<dbReference type="EMBL" id="OZ035834">
    <property type="protein sequence ID" value="CAL1575183.1"/>
    <property type="molecule type" value="Genomic_DNA"/>
</dbReference>
<reference evidence="2 3" key="1">
    <citation type="submission" date="2024-04" db="EMBL/GenBank/DDBJ databases">
        <authorList>
            <person name="Waldvogel A.-M."/>
            <person name="Schoenle A."/>
        </authorList>
    </citation>
    <scope>NUCLEOTIDE SEQUENCE [LARGE SCALE GENOMIC DNA]</scope>
</reference>
<dbReference type="Proteomes" id="UP001497482">
    <property type="component" value="Chromosome 12"/>
</dbReference>
<keyword evidence="3" id="KW-1185">Reference proteome</keyword>
<evidence type="ECO:0000313" key="2">
    <source>
        <dbReference type="EMBL" id="CAL1575183.1"/>
    </source>
</evidence>
<sequence length="68" mass="7607">MVTEPGSRLTRNDSGTNQIVGAGHPGFRPKERQHNSERRRGESTVNTFFCRLTHCGGVNIEDLAINQR</sequence>
<evidence type="ECO:0000256" key="1">
    <source>
        <dbReference type="SAM" id="MobiDB-lite"/>
    </source>
</evidence>
<accession>A0AAV2JGA3</accession>
<evidence type="ECO:0000313" key="3">
    <source>
        <dbReference type="Proteomes" id="UP001497482"/>
    </source>
</evidence>
<name>A0AAV2JGA3_KNICA</name>
<protein>
    <submittedName>
        <fullName evidence="2">Uncharacterized protein</fullName>
    </submittedName>
</protein>
<proteinExistence type="predicted"/>
<gene>
    <name evidence="2" type="ORF">KC01_LOCUS6800</name>
</gene>
<feature type="compositionally biased region" description="Basic and acidic residues" evidence="1">
    <location>
        <begin position="28"/>
        <end position="42"/>
    </location>
</feature>
<organism evidence="2 3">
    <name type="scientific">Knipowitschia caucasica</name>
    <name type="common">Caucasian dwarf goby</name>
    <name type="synonym">Pomatoschistus caucasicus</name>
    <dbReference type="NCBI Taxonomy" id="637954"/>
    <lineage>
        <taxon>Eukaryota</taxon>
        <taxon>Metazoa</taxon>
        <taxon>Chordata</taxon>
        <taxon>Craniata</taxon>
        <taxon>Vertebrata</taxon>
        <taxon>Euteleostomi</taxon>
        <taxon>Actinopterygii</taxon>
        <taxon>Neopterygii</taxon>
        <taxon>Teleostei</taxon>
        <taxon>Neoteleostei</taxon>
        <taxon>Acanthomorphata</taxon>
        <taxon>Gobiaria</taxon>
        <taxon>Gobiiformes</taxon>
        <taxon>Gobioidei</taxon>
        <taxon>Gobiidae</taxon>
        <taxon>Gobiinae</taxon>
        <taxon>Knipowitschia</taxon>
    </lineage>
</organism>
<dbReference type="AlphaFoldDB" id="A0AAV2JGA3"/>
<feature type="region of interest" description="Disordered" evidence="1">
    <location>
        <begin position="1"/>
        <end position="42"/>
    </location>
</feature>